<reference evidence="1 2" key="1">
    <citation type="submission" date="2017-03" db="EMBL/GenBank/DDBJ databases">
        <title>Genome of the blue death feigning beetle - Asbolus verrucosus.</title>
        <authorList>
            <person name="Rider S.D."/>
        </authorList>
    </citation>
    <scope>NUCLEOTIDE SEQUENCE [LARGE SCALE GENOMIC DNA]</scope>
    <source>
        <strain evidence="1">Butters</strain>
        <tissue evidence="1">Head and leg muscle</tissue>
    </source>
</reference>
<dbReference type="Proteomes" id="UP000292052">
    <property type="component" value="Unassembled WGS sequence"/>
</dbReference>
<dbReference type="EMBL" id="QDEB01113209">
    <property type="protein sequence ID" value="RZB41501.1"/>
    <property type="molecule type" value="Genomic_DNA"/>
</dbReference>
<evidence type="ECO:0000313" key="1">
    <source>
        <dbReference type="EMBL" id="RZB41501.1"/>
    </source>
</evidence>
<sequence>MCLLELFRLHVTHNRTVNKSKSYASFKNAASAPRINSHYPEFLLLKVAEDSLDTVSTTIPDSTSCFDFKDCSKFHIKLRQNEKRNSARYVRYASKTGCVGYVESKGWRGGTNTLDLPLAEAEILKYFVETSNWFLFRKNDRVVSIMDMFFK</sequence>
<evidence type="ECO:0000313" key="2">
    <source>
        <dbReference type="Proteomes" id="UP000292052"/>
    </source>
</evidence>
<keyword evidence="2" id="KW-1185">Reference proteome</keyword>
<proteinExistence type="predicted"/>
<accession>A0A482VCS0</accession>
<dbReference type="OrthoDB" id="6743947at2759"/>
<name>A0A482VCS0_ASBVE</name>
<organism evidence="1 2">
    <name type="scientific">Asbolus verrucosus</name>
    <name type="common">Desert ironclad beetle</name>
    <dbReference type="NCBI Taxonomy" id="1661398"/>
    <lineage>
        <taxon>Eukaryota</taxon>
        <taxon>Metazoa</taxon>
        <taxon>Ecdysozoa</taxon>
        <taxon>Arthropoda</taxon>
        <taxon>Hexapoda</taxon>
        <taxon>Insecta</taxon>
        <taxon>Pterygota</taxon>
        <taxon>Neoptera</taxon>
        <taxon>Endopterygota</taxon>
        <taxon>Coleoptera</taxon>
        <taxon>Polyphaga</taxon>
        <taxon>Cucujiformia</taxon>
        <taxon>Tenebrionidae</taxon>
        <taxon>Pimeliinae</taxon>
        <taxon>Asbolus</taxon>
    </lineage>
</organism>
<gene>
    <name evidence="1" type="ORF">BDFB_010419</name>
</gene>
<comment type="caution">
    <text evidence="1">The sequence shown here is derived from an EMBL/GenBank/DDBJ whole genome shotgun (WGS) entry which is preliminary data.</text>
</comment>
<protein>
    <submittedName>
        <fullName evidence="1">Uncharacterized protein</fullName>
    </submittedName>
</protein>
<dbReference type="AlphaFoldDB" id="A0A482VCS0"/>